<reference evidence="2 3" key="1">
    <citation type="submission" date="2018-08" db="EMBL/GenBank/DDBJ databases">
        <title>Neisseria zalophi ATCC BAA-2455 complete genome.</title>
        <authorList>
            <person name="Veseli I.A."/>
            <person name="Buttler R."/>
            <person name="Mascarenhas dos Santos A.C."/>
            <person name="Pombert J.-F."/>
        </authorList>
    </citation>
    <scope>NUCLEOTIDE SEQUENCE [LARGE SCALE GENOMIC DNA]</scope>
    <source>
        <strain evidence="2 3">ATCC BAA-2455</strain>
    </source>
</reference>
<dbReference type="KEGG" id="nzl:D0T92_06365"/>
<evidence type="ECO:0000313" key="3">
    <source>
        <dbReference type="Proteomes" id="UP000325713"/>
    </source>
</evidence>
<sequence length="385" mass="44744">MQEEKTHGQLKNRRNKMNFYIQVLIYIFCNCFLIACTPSNKQQKNIEINTNTFFEINPIDTDIKYGSVIISNELTSPIFLMTIGEKAFKNKKIELVKTKFQLNEKNKFTLINEPCNKLCKLNFEVMAFDSNKKLKIFGTNEIFNENGEVLLKKNGIIKPVFNKQSEAIGILNYSNLDYDNPNTIYTVTYQNLSGETIKTLEQCGNEGVNTSFQFGSYWSNNKINFFSINFEEKLLCIEAINKKIRKVKWPFSRISFTNAFEENFLILQPIKSENAVQIILVNKETLLPKKLFKYSKPDIFKLISDTNNFSNATSFKGCDDYDYFAVNLQGGVDYPFSRVLIFNKQGHIIFDMKSNRIHDLYYINHLHKILLIGNDGVFLLEDKRC</sequence>
<evidence type="ECO:0000313" key="2">
    <source>
        <dbReference type="EMBL" id="QEY26184.1"/>
    </source>
</evidence>
<dbReference type="AlphaFoldDB" id="A0A5J6PVB8"/>
<evidence type="ECO:0000256" key="1">
    <source>
        <dbReference type="SAM" id="Phobius"/>
    </source>
</evidence>
<accession>A0A5J6PVB8</accession>
<dbReference type="Proteomes" id="UP000325713">
    <property type="component" value="Chromosome"/>
</dbReference>
<keyword evidence="1" id="KW-1133">Transmembrane helix</keyword>
<protein>
    <submittedName>
        <fullName evidence="2">Uncharacterized protein</fullName>
    </submittedName>
</protein>
<proteinExistence type="predicted"/>
<feature type="transmembrane region" description="Helical" evidence="1">
    <location>
        <begin position="17"/>
        <end position="35"/>
    </location>
</feature>
<dbReference type="EMBL" id="CP031700">
    <property type="protein sequence ID" value="QEY26184.1"/>
    <property type="molecule type" value="Genomic_DNA"/>
</dbReference>
<name>A0A5J6PVB8_9NEIS</name>
<organism evidence="2 3">
    <name type="scientific">Neisseria zalophi</name>
    <dbReference type="NCBI Taxonomy" id="640030"/>
    <lineage>
        <taxon>Bacteria</taxon>
        <taxon>Pseudomonadati</taxon>
        <taxon>Pseudomonadota</taxon>
        <taxon>Betaproteobacteria</taxon>
        <taxon>Neisseriales</taxon>
        <taxon>Neisseriaceae</taxon>
        <taxon>Neisseria</taxon>
    </lineage>
</organism>
<gene>
    <name evidence="2" type="ORF">D0T92_06365</name>
</gene>
<keyword evidence="1" id="KW-0812">Transmembrane</keyword>
<keyword evidence="1" id="KW-0472">Membrane</keyword>
<keyword evidence="3" id="KW-1185">Reference proteome</keyword>